<evidence type="ECO:0000256" key="1">
    <source>
        <dbReference type="SAM" id="MobiDB-lite"/>
    </source>
</evidence>
<keyword evidence="3" id="KW-1185">Reference proteome</keyword>
<dbReference type="EMBL" id="CP089274">
    <property type="protein sequence ID" value="USP73895.1"/>
    <property type="molecule type" value="Genomic_DNA"/>
</dbReference>
<protein>
    <submittedName>
        <fullName evidence="2">Uncharacterized protein</fullName>
    </submittedName>
</protein>
<sequence>MAPLHRTSPSASLWDPPDDEWAELGASRIARTFIASFRDPTQPTPNNSPKKDQSALCRLTDTLASLLSLRSIPTEAEAEEETPHTQLSKLQNPYYTSPTHDLCDKIMRPFFLRGSRFFRNNTWPRHMHVIDLAAYFASEDALVQAASPRLCDAVATVLSHTSEECVEAFLDPRVGEFVYKREVEGRKGGNVVIVRREGNNIFAGCYRDSGFSLQWSLYVRARFNVLGEWFDEFASPRPGTTPVVDGCVRWSGFMPLRATSAESKGPGSEPRTACQDGGGQATPRRIALSEWKDKDDKEAEWESDGVSSYDVKFALYQSRALARYLVWDIWYRLERRYDCKALWEADGDVEEVRLMTSLVGFDHDED</sequence>
<organism evidence="2 3">
    <name type="scientific">Curvularia clavata</name>
    <dbReference type="NCBI Taxonomy" id="95742"/>
    <lineage>
        <taxon>Eukaryota</taxon>
        <taxon>Fungi</taxon>
        <taxon>Dikarya</taxon>
        <taxon>Ascomycota</taxon>
        <taxon>Pezizomycotina</taxon>
        <taxon>Dothideomycetes</taxon>
        <taxon>Pleosporomycetidae</taxon>
        <taxon>Pleosporales</taxon>
        <taxon>Pleosporineae</taxon>
        <taxon>Pleosporaceae</taxon>
        <taxon>Curvularia</taxon>
    </lineage>
</organism>
<evidence type="ECO:0000313" key="2">
    <source>
        <dbReference type="EMBL" id="USP73895.1"/>
    </source>
</evidence>
<dbReference type="OrthoDB" id="5395789at2759"/>
<name>A0A9Q8Z2D0_CURCL</name>
<evidence type="ECO:0000313" key="3">
    <source>
        <dbReference type="Proteomes" id="UP001056012"/>
    </source>
</evidence>
<proteinExistence type="predicted"/>
<dbReference type="VEuPathDB" id="FungiDB:yc1106_01169"/>
<gene>
    <name evidence="2" type="ORF">yc1106_01169</name>
</gene>
<reference evidence="2" key="1">
    <citation type="submission" date="2021-12" db="EMBL/GenBank/DDBJ databases">
        <title>Curvularia clavata genome.</title>
        <authorList>
            <person name="Cao Y."/>
        </authorList>
    </citation>
    <scope>NUCLEOTIDE SEQUENCE</scope>
    <source>
        <strain evidence="2">Yc1106</strain>
    </source>
</reference>
<feature type="region of interest" description="Disordered" evidence="1">
    <location>
        <begin position="259"/>
        <end position="282"/>
    </location>
</feature>
<dbReference type="Proteomes" id="UP001056012">
    <property type="component" value="Chromosome 1"/>
</dbReference>
<accession>A0A9Q8Z2D0</accession>
<dbReference type="AlphaFoldDB" id="A0A9Q8Z2D0"/>